<dbReference type="AlphaFoldDB" id="A0A1V0A1Z6"/>
<dbReference type="EMBL" id="CP017717">
    <property type="protein sequence ID" value="AQZ64230.1"/>
    <property type="molecule type" value="Genomic_DNA"/>
</dbReference>
<dbReference type="Proteomes" id="UP000190797">
    <property type="component" value="Chromosome"/>
</dbReference>
<organism evidence="1 2">
    <name type="scientific">[Actinomadura] parvosata subsp. kistnae</name>
    <dbReference type="NCBI Taxonomy" id="1909395"/>
    <lineage>
        <taxon>Bacteria</taxon>
        <taxon>Bacillati</taxon>
        <taxon>Actinomycetota</taxon>
        <taxon>Actinomycetes</taxon>
        <taxon>Streptosporangiales</taxon>
        <taxon>Streptosporangiaceae</taxon>
        <taxon>Nonomuraea</taxon>
    </lineage>
</organism>
<evidence type="ECO:0000313" key="2">
    <source>
        <dbReference type="Proteomes" id="UP000190797"/>
    </source>
</evidence>
<dbReference type="KEGG" id="noa:BKM31_24675"/>
<evidence type="ECO:0000313" key="1">
    <source>
        <dbReference type="EMBL" id="AQZ64230.1"/>
    </source>
</evidence>
<dbReference type="STRING" id="1909395.BKM31_24675"/>
<name>A0A1V0A1Z6_9ACTN</name>
<protein>
    <submittedName>
        <fullName evidence="1">Uncharacterized protein</fullName>
    </submittedName>
</protein>
<reference evidence="2" key="1">
    <citation type="journal article" date="2017" name="Med. Chem. Commun.">
        <title>Nonomuraea sp. ATCC 55076 harbours the largest actinomycete chromosome to date and the kistamicin biosynthetic gene cluster.</title>
        <authorList>
            <person name="Nazari B."/>
            <person name="Forneris C.C."/>
            <person name="Gibson M.I."/>
            <person name="Moon K."/>
            <person name="Schramma K.R."/>
            <person name="Seyedsayamdost M.R."/>
        </authorList>
    </citation>
    <scope>NUCLEOTIDE SEQUENCE [LARGE SCALE GENOMIC DNA]</scope>
    <source>
        <strain evidence="2">ATCC 55076</strain>
    </source>
</reference>
<gene>
    <name evidence="1" type="ORF">BKM31_24675</name>
</gene>
<accession>A0A1V0A1Z6</accession>
<proteinExistence type="predicted"/>
<sequence length="87" mass="8925">MTSTPVRMVSSSRPSGGVAAASAVRWARAVEMALMCSRTLALASSSSLSCVCRALTRARRSSMRSSPTGCMCPPAMSGHSSLATNAT</sequence>
<keyword evidence="2" id="KW-1185">Reference proteome</keyword>